<evidence type="ECO:0000259" key="8">
    <source>
        <dbReference type="Pfam" id="PF02230"/>
    </source>
</evidence>
<dbReference type="SUPFAM" id="SSF53474">
    <property type="entry name" value="alpha/beta-Hydrolases"/>
    <property type="match status" value="1"/>
</dbReference>
<keyword evidence="4" id="KW-0732">Signal</keyword>
<evidence type="ECO:0000256" key="1">
    <source>
        <dbReference type="ARBA" id="ARBA00004613"/>
    </source>
</evidence>
<evidence type="ECO:0000256" key="5">
    <source>
        <dbReference type="ARBA" id="ARBA00022801"/>
    </source>
</evidence>
<dbReference type="AlphaFoldDB" id="A0A7K1UV91"/>
<dbReference type="Proteomes" id="UP000466794">
    <property type="component" value="Unassembled WGS sequence"/>
</dbReference>
<dbReference type="PANTHER" id="PTHR38050:SF2">
    <property type="entry name" value="FERULOYL ESTERASE C-RELATED"/>
    <property type="match status" value="1"/>
</dbReference>
<proteinExistence type="predicted"/>
<dbReference type="EMBL" id="WRPP01000002">
    <property type="protein sequence ID" value="MVU78227.1"/>
    <property type="molecule type" value="Genomic_DNA"/>
</dbReference>
<evidence type="ECO:0000256" key="4">
    <source>
        <dbReference type="ARBA" id="ARBA00022729"/>
    </source>
</evidence>
<dbReference type="InterPro" id="IPR029058">
    <property type="entry name" value="AB_hydrolase_fold"/>
</dbReference>
<dbReference type="Gene3D" id="3.40.50.1820">
    <property type="entry name" value="alpha/beta hydrolase"/>
    <property type="match status" value="1"/>
</dbReference>
<dbReference type="GO" id="GO:0005576">
    <property type="term" value="C:extracellular region"/>
    <property type="evidence" value="ECO:0007669"/>
    <property type="project" value="UniProtKB-SubCell"/>
</dbReference>
<evidence type="ECO:0000256" key="6">
    <source>
        <dbReference type="ARBA" id="ARBA00023277"/>
    </source>
</evidence>
<dbReference type="Pfam" id="PF02230">
    <property type="entry name" value="Abhydrolase_2"/>
    <property type="match status" value="1"/>
</dbReference>
<dbReference type="PANTHER" id="PTHR38050">
    <property type="match status" value="1"/>
</dbReference>
<evidence type="ECO:0000256" key="7">
    <source>
        <dbReference type="ARBA" id="ARBA00023326"/>
    </source>
</evidence>
<evidence type="ECO:0000256" key="2">
    <source>
        <dbReference type="ARBA" id="ARBA00022525"/>
    </source>
</evidence>
<reference evidence="9 10" key="1">
    <citation type="submission" date="2019-12" db="EMBL/GenBank/DDBJ databases">
        <title>Nocardia sp. nov. ET3-3 isolated from soil.</title>
        <authorList>
            <person name="Kanchanasin P."/>
            <person name="Tanasupawat S."/>
            <person name="Yuki M."/>
            <person name="Kudo T."/>
        </authorList>
    </citation>
    <scope>NUCLEOTIDE SEQUENCE [LARGE SCALE GENOMIC DNA]</scope>
    <source>
        <strain evidence="9 10">ET3-3</strain>
    </source>
</reference>
<keyword evidence="3" id="KW-0858">Xylan degradation</keyword>
<keyword evidence="2" id="KW-0964">Secreted</keyword>
<protein>
    <submittedName>
        <fullName evidence="9">Esterase</fullName>
    </submittedName>
</protein>
<sequence>MAAGCGHPLARAADDTTVTLEYGGLQRQYIVHYPANHPQGLLPAVLAFHGGGGTAQNSASFFGFDKLSDADGFIAVYPNGYEKSWNDGRGDDTNASAANIDDVGFVAAVIDRLIANDSVDPSRVYATGMSNGGMFTEDLGCKLSDKLAAIAPVSGPLPQADVSACTPTHPLPVLEIHGTADPIVPYDGGVVRVTSGHHGAGSSPVLSVDATQQLWREKDGCDAATSTQLPQRTDDGTTVTIQSSDCANGSKVQLYSIAEGGHTWPGGSQYLPQLVVGKVSHQFDAAEVIWQFMSQFRK</sequence>
<gene>
    <name evidence="9" type="ORF">GPX89_13360</name>
</gene>
<dbReference type="InterPro" id="IPR043595">
    <property type="entry name" value="FaeB/C/D"/>
</dbReference>
<evidence type="ECO:0000256" key="3">
    <source>
        <dbReference type="ARBA" id="ARBA00022651"/>
    </source>
</evidence>
<name>A0A7K1UV91_9NOCA</name>
<keyword evidence="6" id="KW-0119">Carbohydrate metabolism</keyword>
<organism evidence="9 10">
    <name type="scientific">Nocardia terrae</name>
    <dbReference type="NCBI Taxonomy" id="2675851"/>
    <lineage>
        <taxon>Bacteria</taxon>
        <taxon>Bacillati</taxon>
        <taxon>Actinomycetota</taxon>
        <taxon>Actinomycetes</taxon>
        <taxon>Mycobacteriales</taxon>
        <taxon>Nocardiaceae</taxon>
        <taxon>Nocardia</taxon>
    </lineage>
</organism>
<accession>A0A7K1UV91</accession>
<keyword evidence="7" id="KW-0624">Polysaccharide degradation</keyword>
<comment type="caution">
    <text evidence="9">The sequence shown here is derived from an EMBL/GenBank/DDBJ whole genome shotgun (WGS) entry which is preliminary data.</text>
</comment>
<keyword evidence="10" id="KW-1185">Reference proteome</keyword>
<comment type="subcellular location">
    <subcellularLocation>
        <location evidence="1">Secreted</location>
    </subcellularLocation>
</comment>
<dbReference type="InterPro" id="IPR003140">
    <property type="entry name" value="PLipase/COase/thioEstase"/>
</dbReference>
<keyword evidence="5" id="KW-0378">Hydrolase</keyword>
<dbReference type="GO" id="GO:0045493">
    <property type="term" value="P:xylan catabolic process"/>
    <property type="evidence" value="ECO:0007669"/>
    <property type="project" value="UniProtKB-KW"/>
</dbReference>
<dbReference type="GO" id="GO:0030600">
    <property type="term" value="F:feruloyl esterase activity"/>
    <property type="evidence" value="ECO:0007669"/>
    <property type="project" value="InterPro"/>
</dbReference>
<evidence type="ECO:0000313" key="9">
    <source>
        <dbReference type="EMBL" id="MVU78227.1"/>
    </source>
</evidence>
<evidence type="ECO:0000313" key="10">
    <source>
        <dbReference type="Proteomes" id="UP000466794"/>
    </source>
</evidence>
<feature type="domain" description="Phospholipase/carboxylesterase/thioesterase" evidence="8">
    <location>
        <begin position="84"/>
        <end position="187"/>
    </location>
</feature>